<dbReference type="Proteomes" id="UP000218209">
    <property type="component" value="Unassembled WGS sequence"/>
</dbReference>
<dbReference type="PANTHER" id="PTHR15588">
    <property type="entry name" value="LSM1"/>
    <property type="match status" value="1"/>
</dbReference>
<dbReference type="GO" id="GO:0071011">
    <property type="term" value="C:precatalytic spliceosome"/>
    <property type="evidence" value="ECO:0007669"/>
    <property type="project" value="TreeGrafter"/>
</dbReference>
<dbReference type="InterPro" id="IPR034103">
    <property type="entry name" value="Lsm8"/>
</dbReference>
<dbReference type="Gene3D" id="2.30.30.100">
    <property type="match status" value="1"/>
</dbReference>
<evidence type="ECO:0000313" key="13">
    <source>
        <dbReference type="Proteomes" id="UP000218209"/>
    </source>
</evidence>
<keyword evidence="3 9" id="KW-0507">mRNA processing</keyword>
<dbReference type="PANTHER" id="PTHR15588:SF9">
    <property type="entry name" value="U6 SNRNA-ASSOCIATED SM-LIKE PROTEIN LSM8"/>
    <property type="match status" value="1"/>
</dbReference>
<keyword evidence="4 9" id="KW-0747">Spliceosome</keyword>
<protein>
    <recommendedName>
        <fullName evidence="9">U6 snRNA-associated Sm-like protein LSm8</fullName>
    </recommendedName>
</protein>
<organism evidence="12 13">
    <name type="scientific">Porphyra umbilicalis</name>
    <name type="common">Purple laver</name>
    <name type="synonym">Red alga</name>
    <dbReference type="NCBI Taxonomy" id="2786"/>
    <lineage>
        <taxon>Eukaryota</taxon>
        <taxon>Rhodophyta</taxon>
        <taxon>Bangiophyceae</taxon>
        <taxon>Bangiales</taxon>
        <taxon>Bangiaceae</taxon>
        <taxon>Porphyra</taxon>
    </lineage>
</organism>
<evidence type="ECO:0000259" key="11">
    <source>
        <dbReference type="PROSITE" id="PS52002"/>
    </source>
</evidence>
<evidence type="ECO:0000256" key="1">
    <source>
        <dbReference type="ARBA" id="ARBA00004123"/>
    </source>
</evidence>
<accession>A0A1X6NKM1</accession>
<comment type="subunit">
    <text evidence="9">LSm subunits form a heteromer with a doughnut shape.</text>
</comment>
<dbReference type="SMART" id="SM00651">
    <property type="entry name" value="Sm"/>
    <property type="match status" value="1"/>
</dbReference>
<dbReference type="PROSITE" id="PS52002">
    <property type="entry name" value="SM"/>
    <property type="match status" value="1"/>
</dbReference>
<dbReference type="InterPro" id="IPR047575">
    <property type="entry name" value="Sm"/>
</dbReference>
<evidence type="ECO:0000256" key="8">
    <source>
        <dbReference type="ARBA" id="ARBA00023274"/>
    </source>
</evidence>
<evidence type="ECO:0000256" key="10">
    <source>
        <dbReference type="SAM" id="MobiDB-lite"/>
    </source>
</evidence>
<dbReference type="EMBL" id="KV919745">
    <property type="protein sequence ID" value="OSX69145.1"/>
    <property type="molecule type" value="Genomic_DNA"/>
</dbReference>
<feature type="domain" description="Sm" evidence="11">
    <location>
        <begin position="25"/>
        <end position="105"/>
    </location>
</feature>
<dbReference type="OrthoDB" id="10263346at2759"/>
<keyword evidence="7 9" id="KW-0539">Nucleus</keyword>
<reference evidence="12 13" key="1">
    <citation type="submission" date="2017-03" db="EMBL/GenBank/DDBJ databases">
        <title>WGS assembly of Porphyra umbilicalis.</title>
        <authorList>
            <person name="Brawley S.H."/>
            <person name="Blouin N.A."/>
            <person name="Ficko-Blean E."/>
            <person name="Wheeler G.L."/>
            <person name="Lohr M."/>
            <person name="Goodson H.V."/>
            <person name="Jenkins J.W."/>
            <person name="Blaby-Haas C.E."/>
            <person name="Helliwell K.E."/>
            <person name="Chan C."/>
            <person name="Marriage T."/>
            <person name="Bhattacharya D."/>
            <person name="Klein A.S."/>
            <person name="Badis Y."/>
            <person name="Brodie J."/>
            <person name="Cao Y."/>
            <person name="Collen J."/>
            <person name="Dittami S.M."/>
            <person name="Gachon C.M."/>
            <person name="Green B.R."/>
            <person name="Karpowicz S."/>
            <person name="Kim J.W."/>
            <person name="Kudahl U."/>
            <person name="Lin S."/>
            <person name="Michel G."/>
            <person name="Mittag M."/>
            <person name="Olson B.J."/>
            <person name="Pangilinan J."/>
            <person name="Peng Y."/>
            <person name="Qiu H."/>
            <person name="Shu S."/>
            <person name="Singer J.T."/>
            <person name="Smith A.G."/>
            <person name="Sprecher B.N."/>
            <person name="Wagner V."/>
            <person name="Wang W."/>
            <person name="Wang Z.-Y."/>
            <person name="Yan J."/>
            <person name="Yarish C."/>
            <person name="Zoeuner-Riek S."/>
            <person name="Zhuang Y."/>
            <person name="Zou Y."/>
            <person name="Lindquist E.A."/>
            <person name="Grimwood J."/>
            <person name="Barry K."/>
            <person name="Rokhsar D.S."/>
            <person name="Schmutz J."/>
            <person name="Stiller J.W."/>
            <person name="Grossman A.R."/>
            <person name="Prochnik S.E."/>
        </authorList>
    </citation>
    <scope>NUCLEOTIDE SEQUENCE [LARGE SCALE GENOMIC DNA]</scope>
    <source>
        <strain evidence="12">4086291</strain>
    </source>
</reference>
<dbReference type="GO" id="GO:0005688">
    <property type="term" value="C:U6 snRNP"/>
    <property type="evidence" value="ECO:0007669"/>
    <property type="project" value="UniProtKB-UniRule"/>
</dbReference>
<sequence length="123" mass="12329">MRRGRGGGRVPSRGSGVGGGSGGGTAAPLLAAMASQRVVVLTADGRCVKGILRGFDQVQNLVLEHTVEVVYPPASAGGGTVKEMTHGLMVLRGDNVAVVGLAGETEEKSDAARGGVAMPPITH</sequence>
<dbReference type="GO" id="GO:0000398">
    <property type="term" value="P:mRNA splicing, via spliceosome"/>
    <property type="evidence" value="ECO:0007669"/>
    <property type="project" value="UniProtKB-UniRule"/>
</dbReference>
<evidence type="ECO:0000256" key="3">
    <source>
        <dbReference type="ARBA" id="ARBA00022664"/>
    </source>
</evidence>
<comment type="subcellular location">
    <subcellularLocation>
        <location evidence="1 9">Nucleus</location>
    </subcellularLocation>
</comment>
<dbReference type="GO" id="GO:0046540">
    <property type="term" value="C:U4/U6 x U5 tri-snRNP complex"/>
    <property type="evidence" value="ECO:0007669"/>
    <property type="project" value="UniProtKB-UniRule"/>
</dbReference>
<evidence type="ECO:0000256" key="2">
    <source>
        <dbReference type="ARBA" id="ARBA00006850"/>
    </source>
</evidence>
<dbReference type="InterPro" id="IPR044642">
    <property type="entry name" value="PTHR15588"/>
</dbReference>
<dbReference type="AlphaFoldDB" id="A0A1X6NKM1"/>
<proteinExistence type="inferred from homology"/>
<dbReference type="Pfam" id="PF01423">
    <property type="entry name" value="LSM"/>
    <property type="match status" value="1"/>
</dbReference>
<feature type="region of interest" description="Disordered" evidence="10">
    <location>
        <begin position="1"/>
        <end position="22"/>
    </location>
</feature>
<comment type="similarity">
    <text evidence="2 9">Belongs to the snRNP Sm proteins family.</text>
</comment>
<dbReference type="SUPFAM" id="SSF50182">
    <property type="entry name" value="Sm-like ribonucleoproteins"/>
    <property type="match status" value="1"/>
</dbReference>
<evidence type="ECO:0000256" key="5">
    <source>
        <dbReference type="ARBA" id="ARBA00022884"/>
    </source>
</evidence>
<dbReference type="InterPro" id="IPR010920">
    <property type="entry name" value="LSM_dom_sf"/>
</dbReference>
<keyword evidence="5 9" id="KW-0694">RNA-binding</keyword>
<name>A0A1X6NKM1_PORUM</name>
<keyword evidence="6 9" id="KW-0508">mRNA splicing</keyword>
<dbReference type="GO" id="GO:0003729">
    <property type="term" value="F:mRNA binding"/>
    <property type="evidence" value="ECO:0007669"/>
    <property type="project" value="TreeGrafter"/>
</dbReference>
<evidence type="ECO:0000313" key="12">
    <source>
        <dbReference type="EMBL" id="OSX69145.1"/>
    </source>
</evidence>
<gene>
    <name evidence="9" type="primary">LSM8</name>
    <name evidence="12" type="ORF">BU14_1802s0001</name>
</gene>
<keyword evidence="8 9" id="KW-0687">Ribonucleoprotein</keyword>
<evidence type="ECO:0000256" key="6">
    <source>
        <dbReference type="ARBA" id="ARBA00023187"/>
    </source>
</evidence>
<evidence type="ECO:0000256" key="4">
    <source>
        <dbReference type="ARBA" id="ARBA00022728"/>
    </source>
</evidence>
<evidence type="ECO:0000256" key="9">
    <source>
        <dbReference type="RuleBase" id="RU365048"/>
    </source>
</evidence>
<dbReference type="CDD" id="cd01727">
    <property type="entry name" value="LSm8"/>
    <property type="match status" value="1"/>
</dbReference>
<evidence type="ECO:0000256" key="7">
    <source>
        <dbReference type="ARBA" id="ARBA00023242"/>
    </source>
</evidence>
<dbReference type="InterPro" id="IPR001163">
    <property type="entry name" value="Sm_dom_euk/arc"/>
</dbReference>
<keyword evidence="13" id="KW-1185">Reference proteome</keyword>
<comment type="function">
    <text evidence="9">Plays role in pre-mRNA splicing as component of the U4/U6-U5 tri-snRNP complex that is involved in spliceosome assembly, and as component of the precatalytic spliceosome (spliceosome B complex). The heptameric LSM2-8 complex binds specifically to the 3'-terminal U-tract of U6 snRNA.</text>
</comment>